<sequence length="436" mass="49874">MRKMAESEEEVDVLVQRVVKDIANAFRRNPNIDEIGLIPCLEARYNRSPIVFVENKLGVESWCVKLLLPCVHSKLVLYRQRKLWLDRDALTDLTCTLLLLNPDFTTAWNVRKELVQLGALDPFKDLYLGKLALTKFPKSPETWIHRRWVYQKVVQEACLPNLRNNANLGVLSTEQMHRIIQDEMAVCTDAAGRYPSNYNAWSHRIWILQHVAKCNLKILLDELSNTKYWVSTHVSDHSGFHYRQFLLKSVAGSSRNAAIATAGGLVRKSSSKDLCASQSTPAKEEGMSAETYTVDVPLMIEEEMELCTDLIESYPGHEALWCHRRCVFYLWHCWNRERLQVLSDPSKRSDGTVDNVQMATSDSYSFQGMDVDGVADTAKQGYTQETKRLKRGPSLDLNSLLEEHRFIDTILANCTNIEQARFASAYRKWLDVAIGQ</sequence>
<dbReference type="PROSITE" id="PS51147">
    <property type="entry name" value="PFTA"/>
    <property type="match status" value="1"/>
</dbReference>
<dbReference type="STRING" id="137246.A0A401SC47"/>
<evidence type="ECO:0000256" key="4">
    <source>
        <dbReference type="ARBA" id="ARBA00022737"/>
    </source>
</evidence>
<dbReference type="GO" id="GO:0008318">
    <property type="term" value="F:protein prenyltransferase activity"/>
    <property type="evidence" value="ECO:0007669"/>
    <property type="project" value="InterPro"/>
</dbReference>
<name>A0A401SC47_CHIPU</name>
<dbReference type="PANTHER" id="PTHR11129:SF3">
    <property type="entry name" value="PROTEIN PRENYLTRANSFERASE ALPHA SUBUNIT REPEAT-CONTAINING PROTEIN 1"/>
    <property type="match status" value="1"/>
</dbReference>
<dbReference type="EMBL" id="BEZZ01000184">
    <property type="protein sequence ID" value="GCC27930.1"/>
    <property type="molecule type" value="Genomic_DNA"/>
</dbReference>
<dbReference type="AlphaFoldDB" id="A0A401SC47"/>
<evidence type="ECO:0000256" key="1">
    <source>
        <dbReference type="ARBA" id="ARBA00006734"/>
    </source>
</evidence>
<dbReference type="PANTHER" id="PTHR11129">
    <property type="entry name" value="PROTEIN FARNESYLTRANSFERASE ALPHA SUBUNIT/RAB GERANYLGERANYL TRANSFERASE ALPHA SUBUNIT"/>
    <property type="match status" value="1"/>
</dbReference>
<keyword evidence="3" id="KW-0808">Transferase</keyword>
<evidence type="ECO:0000256" key="2">
    <source>
        <dbReference type="ARBA" id="ARBA00022602"/>
    </source>
</evidence>
<dbReference type="FunFam" id="1.25.40.120:FF:000012">
    <property type="entry name" value="Protein prenyltransferase alpha subunit repeat containing 1"/>
    <property type="match status" value="1"/>
</dbReference>
<evidence type="ECO:0008006" key="7">
    <source>
        <dbReference type="Google" id="ProtNLM"/>
    </source>
</evidence>
<dbReference type="OMA" id="CCNTEQR"/>
<dbReference type="OrthoDB" id="5358702at2759"/>
<keyword evidence="6" id="KW-1185">Reference proteome</keyword>
<dbReference type="Pfam" id="PF01239">
    <property type="entry name" value="PPTA"/>
    <property type="match status" value="3"/>
</dbReference>
<reference evidence="5 6" key="1">
    <citation type="journal article" date="2018" name="Nat. Ecol. Evol.">
        <title>Shark genomes provide insights into elasmobranch evolution and the origin of vertebrates.</title>
        <authorList>
            <person name="Hara Y"/>
            <person name="Yamaguchi K"/>
            <person name="Onimaru K"/>
            <person name="Kadota M"/>
            <person name="Koyanagi M"/>
            <person name="Keeley SD"/>
            <person name="Tatsumi K"/>
            <person name="Tanaka K"/>
            <person name="Motone F"/>
            <person name="Kageyama Y"/>
            <person name="Nozu R"/>
            <person name="Adachi N"/>
            <person name="Nishimura O"/>
            <person name="Nakagawa R"/>
            <person name="Tanegashima C"/>
            <person name="Kiyatake I"/>
            <person name="Matsumoto R"/>
            <person name="Murakumo K"/>
            <person name="Nishida K"/>
            <person name="Terakita A"/>
            <person name="Kuratani S"/>
            <person name="Sato K"/>
            <person name="Hyodo S Kuraku.S."/>
        </authorList>
    </citation>
    <scope>NUCLEOTIDE SEQUENCE [LARGE SCALE GENOMIC DNA]</scope>
</reference>
<gene>
    <name evidence="5" type="ORF">chiPu_0006356</name>
</gene>
<proteinExistence type="inferred from homology"/>
<comment type="caution">
    <text evidence="5">The sequence shown here is derived from an EMBL/GenBank/DDBJ whole genome shotgun (WGS) entry which is preliminary data.</text>
</comment>
<dbReference type="Proteomes" id="UP000287033">
    <property type="component" value="Unassembled WGS sequence"/>
</dbReference>
<dbReference type="InterPro" id="IPR002088">
    <property type="entry name" value="Prenyl_trans_a"/>
</dbReference>
<protein>
    <recommendedName>
        <fullName evidence="7">Protein prenyltransferase alpha subunit repeat-containing protein 1</fullName>
    </recommendedName>
</protein>
<dbReference type="Gene3D" id="1.25.40.120">
    <property type="entry name" value="Protein prenylyltransferase"/>
    <property type="match status" value="1"/>
</dbReference>
<evidence type="ECO:0000313" key="5">
    <source>
        <dbReference type="EMBL" id="GCC27930.1"/>
    </source>
</evidence>
<dbReference type="SUPFAM" id="SSF48439">
    <property type="entry name" value="Protein prenylyltransferase"/>
    <property type="match status" value="1"/>
</dbReference>
<comment type="similarity">
    <text evidence="1">Belongs to the protein prenyltransferase subunit alpha family.</text>
</comment>
<accession>A0A401SC47</accession>
<keyword evidence="4" id="KW-0677">Repeat</keyword>
<keyword evidence="2" id="KW-0637">Prenyltransferase</keyword>
<organism evidence="5 6">
    <name type="scientific">Chiloscyllium punctatum</name>
    <name type="common">Brownbanded bambooshark</name>
    <name type="synonym">Hemiscyllium punctatum</name>
    <dbReference type="NCBI Taxonomy" id="137246"/>
    <lineage>
        <taxon>Eukaryota</taxon>
        <taxon>Metazoa</taxon>
        <taxon>Chordata</taxon>
        <taxon>Craniata</taxon>
        <taxon>Vertebrata</taxon>
        <taxon>Chondrichthyes</taxon>
        <taxon>Elasmobranchii</taxon>
        <taxon>Galeomorphii</taxon>
        <taxon>Galeoidea</taxon>
        <taxon>Orectolobiformes</taxon>
        <taxon>Hemiscylliidae</taxon>
        <taxon>Chiloscyllium</taxon>
    </lineage>
</organism>
<evidence type="ECO:0000256" key="3">
    <source>
        <dbReference type="ARBA" id="ARBA00022679"/>
    </source>
</evidence>
<evidence type="ECO:0000313" key="6">
    <source>
        <dbReference type="Proteomes" id="UP000287033"/>
    </source>
</evidence>
<dbReference type="GO" id="GO:0005737">
    <property type="term" value="C:cytoplasm"/>
    <property type="evidence" value="ECO:0007669"/>
    <property type="project" value="TreeGrafter"/>
</dbReference>